<reference evidence="1 2" key="1">
    <citation type="submission" date="2020-08" db="EMBL/GenBank/DDBJ databases">
        <title>Sequencing the genomes of 1000 actinobacteria strains.</title>
        <authorList>
            <person name="Klenk H.-P."/>
        </authorList>
    </citation>
    <scope>NUCLEOTIDE SEQUENCE [LARGE SCALE GENOMIC DNA]</scope>
    <source>
        <strain evidence="1 2">DSM 105783</strain>
    </source>
</reference>
<dbReference type="Proteomes" id="UP000580797">
    <property type="component" value="Unassembled WGS sequence"/>
</dbReference>
<dbReference type="EMBL" id="JACHDR010000001">
    <property type="protein sequence ID" value="MBB5513475.1"/>
    <property type="molecule type" value="Genomic_DNA"/>
</dbReference>
<dbReference type="AlphaFoldDB" id="A0A7W8TWK7"/>
<gene>
    <name evidence="1" type="ORF">HD598_002162</name>
</gene>
<dbReference type="RefSeq" id="WP_260170544.1">
    <property type="nucleotide sequence ID" value="NZ_JACHDR010000001.1"/>
</dbReference>
<protein>
    <submittedName>
        <fullName evidence="1">Uncharacterized protein</fullName>
    </submittedName>
</protein>
<organism evidence="1 2">
    <name type="scientific">Neomicrococcus aestuarii</name>
    <dbReference type="NCBI Taxonomy" id="556325"/>
    <lineage>
        <taxon>Bacteria</taxon>
        <taxon>Bacillati</taxon>
        <taxon>Actinomycetota</taxon>
        <taxon>Actinomycetes</taxon>
        <taxon>Micrococcales</taxon>
        <taxon>Micrococcaceae</taxon>
        <taxon>Neomicrococcus</taxon>
    </lineage>
</organism>
<evidence type="ECO:0000313" key="2">
    <source>
        <dbReference type="Proteomes" id="UP000580797"/>
    </source>
</evidence>
<accession>A0A7W8TWK7</accession>
<proteinExistence type="predicted"/>
<sequence>MPRFKNKVTGSIVNVDEETAKTLDQTFVKVVEKASAASEK</sequence>
<name>A0A7W8TWK7_9MICC</name>
<comment type="caution">
    <text evidence="1">The sequence shown here is derived from an EMBL/GenBank/DDBJ whole genome shotgun (WGS) entry which is preliminary data.</text>
</comment>
<evidence type="ECO:0000313" key="1">
    <source>
        <dbReference type="EMBL" id="MBB5513475.1"/>
    </source>
</evidence>